<name>A0A8J6R2Q6_9GAMM</name>
<dbReference type="Proteomes" id="UP000638014">
    <property type="component" value="Unassembled WGS sequence"/>
</dbReference>
<dbReference type="EMBL" id="JACXAF010000008">
    <property type="protein sequence ID" value="MBD1389305.1"/>
    <property type="molecule type" value="Genomic_DNA"/>
</dbReference>
<protein>
    <recommendedName>
        <fullName evidence="4">Tetratricopeptide repeat protein</fullName>
    </recommendedName>
</protein>
<dbReference type="Gene3D" id="1.25.40.10">
    <property type="entry name" value="Tetratricopeptide repeat domain"/>
    <property type="match status" value="1"/>
</dbReference>
<dbReference type="AlphaFoldDB" id="A0A8J6R2Q6"/>
<dbReference type="SUPFAM" id="SSF48452">
    <property type="entry name" value="TPR-like"/>
    <property type="match status" value="1"/>
</dbReference>
<evidence type="ECO:0000256" key="1">
    <source>
        <dbReference type="SAM" id="SignalP"/>
    </source>
</evidence>
<gene>
    <name evidence="2" type="ORF">IC617_07700</name>
</gene>
<evidence type="ECO:0000313" key="3">
    <source>
        <dbReference type="Proteomes" id="UP000638014"/>
    </source>
</evidence>
<organism evidence="2 3">
    <name type="scientific">Neiella litorisoli</name>
    <dbReference type="NCBI Taxonomy" id="2771431"/>
    <lineage>
        <taxon>Bacteria</taxon>
        <taxon>Pseudomonadati</taxon>
        <taxon>Pseudomonadota</taxon>
        <taxon>Gammaproteobacteria</taxon>
        <taxon>Alteromonadales</taxon>
        <taxon>Echinimonadaceae</taxon>
        <taxon>Neiella</taxon>
    </lineage>
</organism>
<comment type="caution">
    <text evidence="2">The sequence shown here is derived from an EMBL/GenBank/DDBJ whole genome shotgun (WGS) entry which is preliminary data.</text>
</comment>
<accession>A0A8J6R2Q6</accession>
<dbReference type="InterPro" id="IPR011990">
    <property type="entry name" value="TPR-like_helical_dom_sf"/>
</dbReference>
<feature type="signal peptide" evidence="1">
    <location>
        <begin position="1"/>
        <end position="21"/>
    </location>
</feature>
<keyword evidence="3" id="KW-1185">Reference proteome</keyword>
<sequence length="289" mass="32949">MKRVHLAIACMGLALCNAVQASGSEVESSLSITEQLHQKALSMKKKREGKQRMPIYQPQNDKFSQYNRQIRQLVELSENALTDDLNELNDIYESIESWNSSRSKIRPIRQSYISYGMNVYTTEIKGLDERVTKYRISIQHFLLQQQNKTDEIISLLLGEYQTIEELPQLFRHHLAAAYAKLNRYDKAIDVLSLFDYEDESVKPYTVRMLAMAYVGNGQSQKAIDLIELRAKHFGTTDKLLQLKYGVLLEIGDMAAAEEVAEQLSSSNAMPKSLARGTTSIAWSPILDYI</sequence>
<dbReference type="RefSeq" id="WP_191144409.1">
    <property type="nucleotide sequence ID" value="NZ_JACXAF010000008.1"/>
</dbReference>
<feature type="chain" id="PRO_5035233711" description="Tetratricopeptide repeat protein" evidence="1">
    <location>
        <begin position="22"/>
        <end position="289"/>
    </location>
</feature>
<reference evidence="2" key="1">
    <citation type="submission" date="2020-09" db="EMBL/GenBank/DDBJ databases">
        <title>A novel bacterium of genus Neiella, isolated from South China Sea.</title>
        <authorList>
            <person name="Huang H."/>
            <person name="Mo K."/>
            <person name="Hu Y."/>
        </authorList>
    </citation>
    <scope>NUCLEOTIDE SEQUENCE</scope>
    <source>
        <strain evidence="2">HB171785</strain>
    </source>
</reference>
<evidence type="ECO:0000313" key="2">
    <source>
        <dbReference type="EMBL" id="MBD1389305.1"/>
    </source>
</evidence>
<keyword evidence="1" id="KW-0732">Signal</keyword>
<evidence type="ECO:0008006" key="4">
    <source>
        <dbReference type="Google" id="ProtNLM"/>
    </source>
</evidence>
<proteinExistence type="predicted"/>